<dbReference type="Pfam" id="PF08711">
    <property type="entry name" value="Med26"/>
    <property type="match status" value="1"/>
</dbReference>
<dbReference type="PANTHER" id="PTHR15141">
    <property type="entry name" value="TRANSCRIPTION ELONGATION FACTOR B POLYPEPTIDE 3"/>
    <property type="match status" value="1"/>
</dbReference>
<sequence>MQCLVSSPSNGNFKKIDFTGCRLKQIYNFFVMTVDDTVLSKVIKYGKLIKKKEKVAHALSRLNNIEMTLEILSATNIGRYVNRLCHDSEYGRDASRIIEKWKEVARQSGVRGGDEDRSSEDGDACERDQSPVAAGVSDDVEEESHSRSYNSGRSRSRHDSGHEDGYRNDDTYEHVSTKHRRKRDEDSESYHDDYRKEEGDLKRRRSDGKRLQDQSRSRSERYDDDDSDDGYRYPSAKRSRNVEHTRDEEEHSSDNSDHSLNRNYDSDEYRDVTSPKSFASSSKQRQSSSHGSFSKKRDHPSEESELTQHASSSKMSSKTTPSKKVVTEFDMMLQSADSGQPKHKKQREPHWKWSDMPVLSNYQPFPQAPRASKDAALPLADDFNPENMFKPRNERGKVFAGRRKNTAMNVSSLFNICIRVLCNNIGVLLYAEYIPYDVLKPVFERCTVEELASIEAKHPYLEDDSDELWQRFVSKKYPGEEPDSDTSWKDLYYSLEKEKEDKLKRLSQRIGKIHQADSGKGQRKTMLADATAPSYVRRRQMQHGIAHASRPLPSAIEVSSARRKIFETGGSKAALAAIPSAVVNRNSTVGAKTDRNAKKAPAKKGALMIKTMKMLNMKRK</sequence>
<feature type="compositionally biased region" description="Basic and acidic residues" evidence="2">
    <location>
        <begin position="240"/>
        <end position="273"/>
    </location>
</feature>
<evidence type="ECO:0000313" key="5">
    <source>
        <dbReference type="Proteomes" id="UP001303046"/>
    </source>
</evidence>
<evidence type="ECO:0000256" key="2">
    <source>
        <dbReference type="SAM" id="MobiDB-lite"/>
    </source>
</evidence>
<feature type="compositionally biased region" description="Basic and acidic residues" evidence="2">
    <location>
        <begin position="208"/>
        <end position="221"/>
    </location>
</feature>
<evidence type="ECO:0000313" key="4">
    <source>
        <dbReference type="EMBL" id="KAK6759455.1"/>
    </source>
</evidence>
<dbReference type="InterPro" id="IPR017923">
    <property type="entry name" value="TFIIS_N"/>
</dbReference>
<feature type="region of interest" description="Disordered" evidence="2">
    <location>
        <begin position="108"/>
        <end position="322"/>
    </location>
</feature>
<dbReference type="InterPro" id="IPR010684">
    <property type="entry name" value="RNA_pol_II_trans_fac_SIII_A"/>
</dbReference>
<dbReference type="SUPFAM" id="SSF47676">
    <property type="entry name" value="Conserved domain common to transcription factors TFIIS, elongin A, CRSP70"/>
    <property type="match status" value="1"/>
</dbReference>
<gene>
    <name evidence="4" type="primary">Necator_chrX.g21351</name>
    <name evidence="4" type="ORF">RB195_021190</name>
</gene>
<evidence type="ECO:0000256" key="1">
    <source>
        <dbReference type="PROSITE-ProRule" id="PRU00649"/>
    </source>
</evidence>
<keyword evidence="1" id="KW-0539">Nucleus</keyword>
<organism evidence="4 5">
    <name type="scientific">Necator americanus</name>
    <name type="common">Human hookworm</name>
    <dbReference type="NCBI Taxonomy" id="51031"/>
    <lineage>
        <taxon>Eukaryota</taxon>
        <taxon>Metazoa</taxon>
        <taxon>Ecdysozoa</taxon>
        <taxon>Nematoda</taxon>
        <taxon>Chromadorea</taxon>
        <taxon>Rhabditida</taxon>
        <taxon>Rhabditina</taxon>
        <taxon>Rhabditomorpha</taxon>
        <taxon>Strongyloidea</taxon>
        <taxon>Ancylostomatidae</taxon>
        <taxon>Bunostominae</taxon>
        <taxon>Necator</taxon>
    </lineage>
</organism>
<feature type="compositionally biased region" description="Basic and acidic residues" evidence="2">
    <location>
        <begin position="157"/>
        <end position="176"/>
    </location>
</feature>
<dbReference type="Gene3D" id="1.20.930.10">
    <property type="entry name" value="Conserved domain common to transcription factors TFIIS, elongin A, CRSP70"/>
    <property type="match status" value="1"/>
</dbReference>
<comment type="caution">
    <text evidence="4">The sequence shown here is derived from an EMBL/GenBank/DDBJ whole genome shotgun (WGS) entry which is preliminary data.</text>
</comment>
<dbReference type="PROSITE" id="PS51319">
    <property type="entry name" value="TFIIS_N"/>
    <property type="match status" value="1"/>
</dbReference>
<keyword evidence="5" id="KW-1185">Reference proteome</keyword>
<dbReference type="InterPro" id="IPR035441">
    <property type="entry name" value="TFIIS/LEDGF_dom_sf"/>
</dbReference>
<protein>
    <recommendedName>
        <fullName evidence="3">TFIIS N-terminal domain-containing protein</fullName>
    </recommendedName>
</protein>
<proteinExistence type="predicted"/>
<dbReference type="InterPro" id="IPR051870">
    <property type="entry name" value="Elongin-A_domain"/>
</dbReference>
<dbReference type="Pfam" id="PF06881">
    <property type="entry name" value="Elongin_A"/>
    <property type="match status" value="1"/>
</dbReference>
<feature type="compositionally biased region" description="Low complexity" evidence="2">
    <location>
        <begin position="311"/>
        <end position="322"/>
    </location>
</feature>
<dbReference type="Proteomes" id="UP001303046">
    <property type="component" value="Unassembled WGS sequence"/>
</dbReference>
<accession>A0ABR1E9S6</accession>
<evidence type="ECO:0000259" key="3">
    <source>
        <dbReference type="PROSITE" id="PS51319"/>
    </source>
</evidence>
<feature type="compositionally biased region" description="Low complexity" evidence="2">
    <location>
        <begin position="276"/>
        <end position="292"/>
    </location>
</feature>
<feature type="compositionally biased region" description="Basic and acidic residues" evidence="2">
    <location>
        <begin position="112"/>
        <end position="129"/>
    </location>
</feature>
<feature type="compositionally biased region" description="Basic and acidic residues" evidence="2">
    <location>
        <begin position="183"/>
        <end position="201"/>
    </location>
</feature>
<dbReference type="PANTHER" id="PTHR15141:SF76">
    <property type="entry name" value="TRANSCRIPTION ELONGATION FACTOR B POLYPEPTIDE 3"/>
    <property type="match status" value="1"/>
</dbReference>
<name>A0ABR1E9S6_NECAM</name>
<reference evidence="4 5" key="1">
    <citation type="submission" date="2023-08" db="EMBL/GenBank/DDBJ databases">
        <title>A Necator americanus chromosomal reference genome.</title>
        <authorList>
            <person name="Ilik V."/>
            <person name="Petrzelkova K.J."/>
            <person name="Pardy F."/>
            <person name="Fuh T."/>
            <person name="Niatou-Singa F.S."/>
            <person name="Gouil Q."/>
            <person name="Baker L."/>
            <person name="Ritchie M.E."/>
            <person name="Jex A.R."/>
            <person name="Gazzola D."/>
            <person name="Li H."/>
            <person name="Toshio Fujiwara R."/>
            <person name="Zhan B."/>
            <person name="Aroian R.V."/>
            <person name="Pafco B."/>
            <person name="Schwarz E.M."/>
        </authorList>
    </citation>
    <scope>NUCLEOTIDE SEQUENCE [LARGE SCALE GENOMIC DNA]</scope>
    <source>
        <strain evidence="4 5">Aroian</strain>
        <tissue evidence="4">Whole animal</tissue>
    </source>
</reference>
<dbReference type="EMBL" id="JAVFWL010000006">
    <property type="protein sequence ID" value="KAK6759455.1"/>
    <property type="molecule type" value="Genomic_DNA"/>
</dbReference>
<comment type="subcellular location">
    <subcellularLocation>
        <location evidence="1">Nucleus</location>
    </subcellularLocation>
</comment>
<feature type="domain" description="TFIIS N-terminal" evidence="3">
    <location>
        <begin position="37"/>
        <end position="108"/>
    </location>
</feature>
<dbReference type="Gene3D" id="6.10.250.3180">
    <property type="match status" value="1"/>
</dbReference>